<keyword evidence="8" id="KW-0443">Lipid metabolism</keyword>
<proteinExistence type="inferred from homology"/>
<keyword evidence="6 14" id="KW-1133">Transmembrane helix</keyword>
<evidence type="ECO:0000256" key="6">
    <source>
        <dbReference type="ARBA" id="ARBA00022989"/>
    </source>
</evidence>
<sequence>MKGRGGKAPPYFGQFSIRNSMTALLYRSSAMKSTSELWRVLLLALYVLPSHCQEEDGHCIWYGQCYTDEKGKIKNCYKEIEPPVLNDPVGLEILARRCAHLNIDSGSGVRTCCDTAQLKALDENLRLAEGILKRCTSCVKNLIRHICEFTCSTTQSKFVEPAELLLNPANEMYINAMNVYIDPEYVNGTYESCHQVVMPSSGGPALGSMCIPYGAENCSPKRWFDYMGNEADSDFVPFQINYTITSESDGVHYPLTIETKSCAEPYDNESAACSCLDCEASCPGAGGLSPLPDEQDEDFEIAGFYGLGFIMCIVYIVLAVDFVALLLVFRKVKLNCKGVPYPGFLTTLERNFNSSLGLFFTKWGTLVLFISSWIVVALGYGAFSLQVTTDPVEIWASPESRSRLEREYFDSRFEPFYRTEQVFVKAVGIEKVVWNGEEYGPIFNDTFLSAVFGLQDQLQKLGAEEGKDLSKICFAPLVAAGQNASVGDCAVQSVWGYLQNRPNLTEDYIDIMMRCIRNTYDYNCLAPYGGPVEPGVALGGFDGSDFSQATGLSISFLVNNHHNKTLLQPAMDWEKRFVEFMKNWTETQMPAFMSVAFSAERSIEDELERESEAEVFTVVISYVVMFVYIAVALGRFRSWKTLLVDSKVTLGVGGIVIVLMAVVCALGIFGYAGVTTTLLTVEVIPFLVLAVGVDNIFILVHTHQREGRRKNETHAEHVGRTLGRVGPSMLLTSVSEAACFLIGALSDMPAVKTFALYATVALLLDFLFQITCFVSLLALDDRRYESGLNYSDSDTQNLICGGQGCNPDSLSTHLFRAQLSPESTYLARPASSWIDDYFDWTTLDSCCALPGIGPSAVACSSTATDGVIRPTTEEFETYLPAFLRSNPVPKCAKGGHASYAQGLNYLLDDDSRAHPMDSYFMAYHTTLKTSKDYFEALRAARRVSEDITNMLKYHLNSVFYTFYEQYLTIWDDTFQSLGLSLAAVFVATLLLTGFNVSSALIVLLMVAMVVVNLGGLMYWWNVSLNAVSLVNLVMAVGIAVEFCSHIVRAFILSPESTRVLKAKDALINTGSSVLSGITLTKFAGIVVLAFAKSQIFQIFYFRMYLGIVLIGATHGLILLPVLLSYIARLLSYVFGDASVHVAMCPTEKVFTTPHTARDWPTNKDSSGRGIGPSQRPLPDNTNTVQDEHPCPPVGFEPTIPANARPQTYDLDPAATGIGHQVLNCGLLGYYAASNGKSLPTFRDNVSVPSSRVKNSKNKTNPARNYAYFLAGFLFFLDFLILEDGTYTLSRNVGKGLPLNAGNTPGKRSSHQHRGGSLK</sequence>
<evidence type="ECO:0000313" key="17">
    <source>
        <dbReference type="Proteomes" id="UP000502823"/>
    </source>
</evidence>
<evidence type="ECO:0000256" key="7">
    <source>
        <dbReference type="ARBA" id="ARBA00023055"/>
    </source>
</evidence>
<feature type="region of interest" description="Disordered" evidence="13">
    <location>
        <begin position="1295"/>
        <end position="1318"/>
    </location>
</feature>
<dbReference type="GO" id="GO:0015918">
    <property type="term" value="P:sterol transport"/>
    <property type="evidence" value="ECO:0007669"/>
    <property type="project" value="TreeGrafter"/>
</dbReference>
<evidence type="ECO:0000256" key="4">
    <source>
        <dbReference type="ARBA" id="ARBA00022692"/>
    </source>
</evidence>
<evidence type="ECO:0000256" key="9">
    <source>
        <dbReference type="ARBA" id="ARBA00023136"/>
    </source>
</evidence>
<feature type="transmembrane region" description="Helical" evidence="14">
    <location>
        <begin position="1103"/>
        <end position="1127"/>
    </location>
</feature>
<dbReference type="GO" id="GO:0005886">
    <property type="term" value="C:plasma membrane"/>
    <property type="evidence" value="ECO:0007669"/>
    <property type="project" value="TreeGrafter"/>
</dbReference>
<dbReference type="PANTHER" id="PTHR45727:SF2">
    <property type="entry name" value="NPC INTRACELLULAR CHOLESTEROL TRANSPORTER 1"/>
    <property type="match status" value="1"/>
</dbReference>
<dbReference type="OrthoDB" id="6510177at2759"/>
<feature type="transmembrane region" description="Helical" evidence="14">
    <location>
        <begin position="977"/>
        <end position="994"/>
    </location>
</feature>
<evidence type="ECO:0000313" key="16">
    <source>
        <dbReference type="EMBL" id="GFG36344.1"/>
    </source>
</evidence>
<dbReference type="PANTHER" id="PTHR45727">
    <property type="entry name" value="NPC INTRACELLULAR CHOLESTEROL TRANSPORTER 1"/>
    <property type="match status" value="1"/>
</dbReference>
<dbReference type="PROSITE" id="PS50156">
    <property type="entry name" value="SSD"/>
    <property type="match status" value="1"/>
</dbReference>
<feature type="transmembrane region" description="Helical" evidence="14">
    <location>
        <begin position="678"/>
        <end position="700"/>
    </location>
</feature>
<comment type="caution">
    <text evidence="16">The sequence shown here is derived from an EMBL/GenBank/DDBJ whole genome shotgun (WGS) entry which is preliminary data.</text>
</comment>
<feature type="transmembrane region" description="Helical" evidence="14">
    <location>
        <begin position="648"/>
        <end position="672"/>
    </location>
</feature>
<dbReference type="GO" id="GO:0042632">
    <property type="term" value="P:cholesterol homeostasis"/>
    <property type="evidence" value="ECO:0007669"/>
    <property type="project" value="TreeGrafter"/>
</dbReference>
<keyword evidence="17" id="KW-1185">Reference proteome</keyword>
<evidence type="ECO:0000256" key="13">
    <source>
        <dbReference type="SAM" id="MobiDB-lite"/>
    </source>
</evidence>
<name>A0A6L2PVW8_COPFO</name>
<feature type="transmembrane region" description="Helical" evidence="14">
    <location>
        <begin position="615"/>
        <end position="636"/>
    </location>
</feature>
<keyword evidence="3" id="KW-0813">Transport</keyword>
<feature type="compositionally biased region" description="Basic residues" evidence="13">
    <location>
        <begin position="1307"/>
        <end position="1318"/>
    </location>
</feature>
<evidence type="ECO:0000256" key="3">
    <source>
        <dbReference type="ARBA" id="ARBA00022448"/>
    </source>
</evidence>
<dbReference type="GO" id="GO:0030299">
    <property type="term" value="P:intestinal cholesterol absorption"/>
    <property type="evidence" value="ECO:0007669"/>
    <property type="project" value="TreeGrafter"/>
</dbReference>
<keyword evidence="11" id="KW-0325">Glycoprotein</keyword>
<gene>
    <name evidence="16" type="ORF">Cfor_05956</name>
</gene>
<evidence type="ECO:0000256" key="2">
    <source>
        <dbReference type="ARBA" id="ARBA00005585"/>
    </source>
</evidence>
<keyword evidence="10" id="KW-1015">Disulfide bond</keyword>
<dbReference type="GO" id="GO:0012505">
    <property type="term" value="C:endomembrane system"/>
    <property type="evidence" value="ECO:0007669"/>
    <property type="project" value="UniProtKB-SubCell"/>
</dbReference>
<comment type="subcellular location">
    <subcellularLocation>
        <location evidence="1">Endomembrane system</location>
        <topology evidence="1">Multi-pass membrane protein</topology>
    </subcellularLocation>
</comment>
<keyword evidence="4 14" id="KW-0812">Transmembrane</keyword>
<dbReference type="Gene3D" id="1.20.1640.10">
    <property type="entry name" value="Multidrug efflux transporter AcrB transmembrane domain"/>
    <property type="match status" value="2"/>
</dbReference>
<dbReference type="FunFam" id="1.20.1640.10:FF:000008">
    <property type="entry name" value="NPC intracellular cholesterol transporter 1"/>
    <property type="match status" value="1"/>
</dbReference>
<keyword evidence="9 14" id="KW-0472">Membrane</keyword>
<dbReference type="InterPro" id="IPR032190">
    <property type="entry name" value="NPC1_N"/>
</dbReference>
<feature type="domain" description="SSD" evidence="15">
    <location>
        <begin position="614"/>
        <end position="779"/>
    </location>
</feature>
<feature type="region of interest" description="Disordered" evidence="13">
    <location>
        <begin position="1154"/>
        <end position="1197"/>
    </location>
</feature>
<dbReference type="Pfam" id="PF16414">
    <property type="entry name" value="NPC1_N"/>
    <property type="match status" value="1"/>
</dbReference>
<evidence type="ECO:0000256" key="5">
    <source>
        <dbReference type="ARBA" id="ARBA00022729"/>
    </source>
</evidence>
<evidence type="ECO:0000256" key="1">
    <source>
        <dbReference type="ARBA" id="ARBA00004127"/>
    </source>
</evidence>
<evidence type="ECO:0000256" key="8">
    <source>
        <dbReference type="ARBA" id="ARBA00023098"/>
    </source>
</evidence>
<keyword evidence="7" id="KW-0445">Lipid transport</keyword>
<feature type="transmembrane region" description="Helical" evidence="14">
    <location>
        <begin position="1071"/>
        <end position="1091"/>
    </location>
</feature>
<dbReference type="InterPro" id="IPR000731">
    <property type="entry name" value="SSD"/>
</dbReference>
<organism evidence="16 17">
    <name type="scientific">Coptotermes formosanus</name>
    <name type="common">Formosan subterranean termite</name>
    <dbReference type="NCBI Taxonomy" id="36987"/>
    <lineage>
        <taxon>Eukaryota</taxon>
        <taxon>Metazoa</taxon>
        <taxon>Ecdysozoa</taxon>
        <taxon>Arthropoda</taxon>
        <taxon>Hexapoda</taxon>
        <taxon>Insecta</taxon>
        <taxon>Pterygota</taxon>
        <taxon>Neoptera</taxon>
        <taxon>Polyneoptera</taxon>
        <taxon>Dictyoptera</taxon>
        <taxon>Blattodea</taxon>
        <taxon>Blattoidea</taxon>
        <taxon>Termitoidae</taxon>
        <taxon>Rhinotermitidae</taxon>
        <taxon>Coptotermes</taxon>
    </lineage>
</organism>
<dbReference type="SUPFAM" id="SSF82866">
    <property type="entry name" value="Multidrug efflux transporter AcrB transmembrane domain"/>
    <property type="match status" value="2"/>
</dbReference>
<feature type="transmembrane region" description="Helical" evidence="14">
    <location>
        <begin position="1032"/>
        <end position="1051"/>
    </location>
</feature>
<evidence type="ECO:0000256" key="14">
    <source>
        <dbReference type="SAM" id="Phobius"/>
    </source>
</evidence>
<comment type="catalytic activity">
    <reaction evidence="12">
        <text>cholesterol(in) = cholesterol(out)</text>
        <dbReference type="Rhea" id="RHEA:39747"/>
        <dbReference type="ChEBI" id="CHEBI:16113"/>
    </reaction>
</comment>
<comment type="similarity">
    <text evidence="2">Belongs to the patched family.</text>
</comment>
<feature type="transmembrane region" description="Helical" evidence="14">
    <location>
        <begin position="755"/>
        <end position="779"/>
    </location>
</feature>
<reference evidence="17" key="1">
    <citation type="submission" date="2020-01" db="EMBL/GenBank/DDBJ databases">
        <title>Draft genome sequence of the Termite Coptotermes fromosanus.</title>
        <authorList>
            <person name="Itakura S."/>
            <person name="Yosikawa Y."/>
            <person name="Umezawa K."/>
        </authorList>
    </citation>
    <scope>NUCLEOTIDE SEQUENCE [LARGE SCALE GENOMIC DNA]</scope>
</reference>
<dbReference type="Proteomes" id="UP000502823">
    <property type="component" value="Unassembled WGS sequence"/>
</dbReference>
<evidence type="ECO:0000259" key="15">
    <source>
        <dbReference type="PROSITE" id="PS50156"/>
    </source>
</evidence>
<dbReference type="InterPro" id="IPR053958">
    <property type="entry name" value="HMGCR/SNAP/NPC1-like_SSD"/>
</dbReference>
<evidence type="ECO:0000256" key="10">
    <source>
        <dbReference type="ARBA" id="ARBA00023157"/>
    </source>
</evidence>
<evidence type="ECO:0000256" key="11">
    <source>
        <dbReference type="ARBA" id="ARBA00023180"/>
    </source>
</evidence>
<dbReference type="GO" id="GO:0015485">
    <property type="term" value="F:cholesterol binding"/>
    <property type="evidence" value="ECO:0007669"/>
    <property type="project" value="TreeGrafter"/>
</dbReference>
<dbReference type="EMBL" id="BLKM01012412">
    <property type="protein sequence ID" value="GFG36344.1"/>
    <property type="molecule type" value="Genomic_DNA"/>
</dbReference>
<dbReference type="InParanoid" id="A0A6L2PVW8"/>
<dbReference type="InterPro" id="IPR053956">
    <property type="entry name" value="NPC1_MLD"/>
</dbReference>
<dbReference type="Pfam" id="PF22314">
    <property type="entry name" value="NPC1_MLD"/>
    <property type="match status" value="1"/>
</dbReference>
<feature type="transmembrane region" description="Helical" evidence="14">
    <location>
        <begin position="721"/>
        <end position="743"/>
    </location>
</feature>
<keyword evidence="5" id="KW-0732">Signal</keyword>
<evidence type="ECO:0000256" key="12">
    <source>
        <dbReference type="ARBA" id="ARBA00034049"/>
    </source>
</evidence>
<feature type="transmembrane region" description="Helical" evidence="14">
    <location>
        <begin position="363"/>
        <end position="383"/>
    </location>
</feature>
<feature type="transmembrane region" description="Helical" evidence="14">
    <location>
        <begin position="304"/>
        <end position="329"/>
    </location>
</feature>
<dbReference type="GO" id="GO:0006629">
    <property type="term" value="P:lipid metabolic process"/>
    <property type="evidence" value="ECO:0007669"/>
    <property type="project" value="UniProtKB-KW"/>
</dbReference>
<accession>A0A6L2PVW8</accession>
<feature type="transmembrane region" description="Helical" evidence="14">
    <location>
        <begin position="1000"/>
        <end position="1020"/>
    </location>
</feature>
<dbReference type="Pfam" id="PF12349">
    <property type="entry name" value="Sterol-sensing"/>
    <property type="match status" value="1"/>
</dbReference>
<protein>
    <recommendedName>
        <fullName evidence="15">SSD domain-containing protein</fullName>
    </recommendedName>
</protein>